<organism evidence="2 3">
    <name type="scientific">Thermofilum adornatum 1505</name>
    <dbReference type="NCBI Taxonomy" id="697581"/>
    <lineage>
        <taxon>Archaea</taxon>
        <taxon>Thermoproteota</taxon>
        <taxon>Thermoprotei</taxon>
        <taxon>Thermofilales</taxon>
        <taxon>Thermofilaceae</taxon>
        <taxon>Thermofilum</taxon>
    </lineage>
</organism>
<evidence type="ECO:0000313" key="2">
    <source>
        <dbReference type="EMBL" id="AJB41619.1"/>
    </source>
</evidence>
<feature type="domain" description="4Fe-4S ferredoxin-type" evidence="1">
    <location>
        <begin position="61"/>
        <end position="90"/>
    </location>
</feature>
<dbReference type="PROSITE" id="PS00198">
    <property type="entry name" value="4FE4S_FER_1"/>
    <property type="match status" value="1"/>
</dbReference>
<dbReference type="GeneID" id="25406012"/>
<dbReference type="KEGG" id="tcb:TCARB_0561"/>
<evidence type="ECO:0000259" key="1">
    <source>
        <dbReference type="PROSITE" id="PS51379"/>
    </source>
</evidence>
<evidence type="ECO:0000313" key="3">
    <source>
        <dbReference type="Proteomes" id="UP000266720"/>
    </source>
</evidence>
<reference evidence="3" key="1">
    <citation type="book" date="2010" name="EXTREMOPHILES" publisher="0:0-0">
        <title>Complete genome sequences of ten hyperthermophilic archaea reveal their metabolic capabilities and possible ecological roles.</title>
        <editorList>
            <person name="?"/>
        </editorList>
        <authorList>
            <person name="Ravin N.V."/>
            <person name="Mardanov A.V."/>
            <person name="Bonch-Osmolovskaya E.A."/>
            <person name="Skryabin K.G."/>
        </authorList>
    </citation>
    <scope>NUCLEOTIDE SEQUENCE [LARGE SCALE GENOMIC DNA]</scope>
    <source>
        <strain evidence="3">1505</strain>
    </source>
</reference>
<dbReference type="Proteomes" id="UP000266720">
    <property type="component" value="Chromosome"/>
</dbReference>
<protein>
    <recommendedName>
        <fullName evidence="1">4Fe-4S ferredoxin-type domain-containing protein</fullName>
    </recommendedName>
</protein>
<name>A0A3G1A4S4_9CREN</name>
<gene>
    <name evidence="2" type="ORF">TCARB_0561</name>
</gene>
<dbReference type="RefSeq" id="WP_148684569.1">
    <property type="nucleotide sequence ID" value="NZ_CP007493.1"/>
</dbReference>
<dbReference type="InterPro" id="IPR017896">
    <property type="entry name" value="4Fe4S_Fe-S-bd"/>
</dbReference>
<dbReference type="Gene3D" id="3.30.70.20">
    <property type="match status" value="1"/>
</dbReference>
<dbReference type="STRING" id="697581.TCARB_0561"/>
<accession>A0A3G1A4S4</accession>
<proteinExistence type="predicted"/>
<dbReference type="EMBL" id="CP007493">
    <property type="protein sequence ID" value="AJB41619.1"/>
    <property type="molecule type" value="Genomic_DNA"/>
</dbReference>
<dbReference type="AlphaFoldDB" id="A0A3G1A4S4"/>
<dbReference type="InterPro" id="IPR017900">
    <property type="entry name" value="4Fe4S_Fe_S_CS"/>
</dbReference>
<dbReference type="GO" id="GO:0016491">
    <property type="term" value="F:oxidoreductase activity"/>
    <property type="evidence" value="ECO:0007669"/>
    <property type="project" value="UniProtKB-ARBA"/>
</dbReference>
<dbReference type="PROSITE" id="PS51379">
    <property type="entry name" value="4FE4S_FER_2"/>
    <property type="match status" value="1"/>
</dbReference>
<sequence length="264" mass="28892">MVSLTTLKAIKLTPGLVARFLVLPIHKVKNPCIYCPGICLASCPTFVNTGNMVLSPLGYARFPNLAREKCLKCWLCVYECPVEFPLPDTFNKEPVVLEEVSYKPGGIILVADQDIDAELASILSDKLGTGLLVIRGIKNRYTHGGPIDEKSVKKIKKRLAKAELALAVSPETAHTLNINPLILKLPALGVKVSYAGPVHIPCLLRKYKDELLDALEKLGVALTSINEECVKLSMKKDVLYLCPEAKNRGGKVVYDLLLSSMSTH</sequence>
<dbReference type="SUPFAM" id="SSF54862">
    <property type="entry name" value="4Fe-4S ferredoxins"/>
    <property type="match status" value="1"/>
</dbReference>